<comment type="caution">
    <text evidence="1">The sequence shown here is derived from an EMBL/GenBank/DDBJ whole genome shotgun (WGS) entry which is preliminary data.</text>
</comment>
<dbReference type="PANTHER" id="PTHR43558:SF6">
    <property type="entry name" value="REDUCTASE, PUTATIVE (AFU_ORTHOLOGUE AFUA_3G10540)-RELATED"/>
    <property type="match status" value="1"/>
</dbReference>
<evidence type="ECO:0000313" key="1">
    <source>
        <dbReference type="EMBL" id="KAL0577921.1"/>
    </source>
</evidence>
<name>A0ABR3FRN3_9AGAR</name>
<organism evidence="1 2">
    <name type="scientific">Marasmius crinis-equi</name>
    <dbReference type="NCBI Taxonomy" id="585013"/>
    <lineage>
        <taxon>Eukaryota</taxon>
        <taxon>Fungi</taxon>
        <taxon>Dikarya</taxon>
        <taxon>Basidiomycota</taxon>
        <taxon>Agaricomycotina</taxon>
        <taxon>Agaricomycetes</taxon>
        <taxon>Agaricomycetidae</taxon>
        <taxon>Agaricales</taxon>
        <taxon>Marasmiineae</taxon>
        <taxon>Marasmiaceae</taxon>
        <taxon>Marasmius</taxon>
    </lineage>
</organism>
<dbReference type="InterPro" id="IPR053354">
    <property type="entry name" value="MGDG_epimerase"/>
</dbReference>
<protein>
    <submittedName>
        <fullName evidence="1">Uncharacterized protein</fullName>
    </submittedName>
</protein>
<dbReference type="EMBL" id="JBAHYK010000129">
    <property type="protein sequence ID" value="KAL0577921.1"/>
    <property type="molecule type" value="Genomic_DNA"/>
</dbReference>
<accession>A0ABR3FRN3</accession>
<sequence length="693" mass="80040">MDDEHNHMRELKDFVMANIHRWEALQEDAKVLHEREILGVDWLTALSSEAGKDTERDLQVLLQLAQENHISGPQLDSLWTWKRLPFPTRQAGSALSARPQNPSQTTVPEVQHGELVADLDEWVLWNEDYLRLLARKPANQTSKSLTWTFGLVSIAQLPTVLTSPHDISTKRISISRPESLPGFCVLGDKRGSKILTQPSQAAFDSSWSKMTGGVLKGLDWSNLFAAGGSVFGSLITPEVGVEEVHKQEQWISSDIDMYIWGLNIHEANKRIEHIAQIYQENLPDGAPFVSTRNSQTITLYSSWPTKRVQIILKLVNNPREVLLNFDLDPCAVGYDGSNVWMLPRFVRALETGYTTFTMDLIHGHYLGDRKATRDERVFKYANKGFGIRMLPSYLSSCGDLSSILALLQSVANESRDWTSRFVEFNRSWRFFFMKHTVSDPERIPEYSYSQLYMKETIPTGGCLSNFGLFMRHVALWEQDALRKIRICDNVYIGKEEGDEAYYDGDPPYRWSRDFDIAKFCDRLDDYNHHLTVKAEETAEYILFEPRCSLGRFQVKRVTHGPSVPAVLAADNDLVLPVVMPKEMVIFANTILLKSLQEHGIEHSEAPLRVLYEDKTQWLSRELCLVAWNLNMFFNWQLFDRRVDEIREILWEYFKRLANRMTGDWSLLDYRERLIRRRTQDGTKAFVEWLCDKP</sequence>
<reference evidence="1 2" key="1">
    <citation type="submission" date="2024-02" db="EMBL/GenBank/DDBJ databases">
        <title>A draft genome for the cacao thread blight pathogen Marasmius crinis-equi.</title>
        <authorList>
            <person name="Cohen S.P."/>
            <person name="Baruah I.K."/>
            <person name="Amoako-Attah I."/>
            <person name="Bukari Y."/>
            <person name="Meinhardt L.W."/>
            <person name="Bailey B.A."/>
        </authorList>
    </citation>
    <scope>NUCLEOTIDE SEQUENCE [LARGE SCALE GENOMIC DNA]</scope>
    <source>
        <strain evidence="1 2">GH-76</strain>
    </source>
</reference>
<dbReference type="Proteomes" id="UP001465976">
    <property type="component" value="Unassembled WGS sequence"/>
</dbReference>
<dbReference type="PANTHER" id="PTHR43558">
    <property type="entry name" value="REDUCTASE, PUTATIVE (AFU_ORTHOLOGUE AFUA_3G10540)-RELATED"/>
    <property type="match status" value="1"/>
</dbReference>
<keyword evidence="2" id="KW-1185">Reference proteome</keyword>
<evidence type="ECO:0000313" key="2">
    <source>
        <dbReference type="Proteomes" id="UP001465976"/>
    </source>
</evidence>
<gene>
    <name evidence="1" type="ORF">V5O48_004060</name>
</gene>
<proteinExistence type="predicted"/>